<reference evidence="2 3" key="1">
    <citation type="submission" date="2015-03" db="EMBL/GenBank/DDBJ databases">
        <title>Draft genome of the nematode, Opisthorchis viverrini.</title>
        <authorList>
            <person name="Mitreva M."/>
        </authorList>
    </citation>
    <scope>NUCLEOTIDE SEQUENCE [LARGE SCALE GENOMIC DNA]</scope>
    <source>
        <strain evidence="2">Khon Kaen</strain>
    </source>
</reference>
<feature type="region of interest" description="Disordered" evidence="1">
    <location>
        <begin position="289"/>
        <end position="308"/>
    </location>
</feature>
<proteinExistence type="predicted"/>
<protein>
    <submittedName>
        <fullName evidence="2">Rgp1</fullName>
    </submittedName>
</protein>
<gene>
    <name evidence="2" type="ORF">X801_04372</name>
</gene>
<evidence type="ECO:0000313" key="3">
    <source>
        <dbReference type="Proteomes" id="UP000243686"/>
    </source>
</evidence>
<dbReference type="Proteomes" id="UP000243686">
    <property type="component" value="Unassembled WGS sequence"/>
</dbReference>
<evidence type="ECO:0000256" key="1">
    <source>
        <dbReference type="SAM" id="MobiDB-lite"/>
    </source>
</evidence>
<keyword evidence="3" id="KW-1185">Reference proteome</keyword>
<dbReference type="AlphaFoldDB" id="A0A1S8WZB6"/>
<sequence>MPSKADFKCHVLTGHLLNPPVLLAGSPIACVVSLRPTGGSKHENNVPCRITGMVAYVVGQYKLDQQTLAKHKLNIPTKQISAEKFISDGDPHWFDSTNLFSTAFESNTSLLYSARMTVHSNEADRLSSPGEFPLPVLVRSDFFGISAALLLFIVNISTILPEDVPPSVRGKLLKIAYKVLIGVQLESGDHSATSTHLLQIPFRVLPAISLYSSLCEPEHIPVSGDFHKNPPVYHPNEENPFFVPSQCNNDDGVFGIPAYDVFSTVSSEPAMTSLKVNAGDLRSALSMATNKREPHLSPSKPTRTVGDTDLESSLLESEKRMKLHRTLSCTQPTHFTVSSAKGFVGRLCLLRTLFRAEDLIRGYFNFMDAEIVCLRCTVSLQCEEWYRFNPDIMDTFAKHADINNDSAFKCLPLSEYEKLWTAESTTHCIASRTTTYSGLDLVTAGHRLSPFTLPIPPDVTPHFCVACNPVRGLAVESRWLLRMEFYLACDTHSSDFCFEAIPWKLLKTEHLACTFPILLIPSTPLQLKTSGTVVER</sequence>
<accession>A0A1S8WZB6</accession>
<feature type="non-terminal residue" evidence="2">
    <location>
        <position position="536"/>
    </location>
</feature>
<evidence type="ECO:0000313" key="2">
    <source>
        <dbReference type="EMBL" id="OON19757.1"/>
    </source>
</evidence>
<dbReference type="Pfam" id="PF08737">
    <property type="entry name" value="Rgp1"/>
    <property type="match status" value="1"/>
</dbReference>
<dbReference type="EMBL" id="KV893079">
    <property type="protein sequence ID" value="OON19757.1"/>
    <property type="molecule type" value="Genomic_DNA"/>
</dbReference>
<name>A0A1S8WZB6_OPIVI</name>
<dbReference type="PANTHER" id="PTHR12507">
    <property type="entry name" value="REDUCED GROWTH PHENOTYPE 1 RGP1, YEAST -RELATED"/>
    <property type="match status" value="1"/>
</dbReference>
<dbReference type="InterPro" id="IPR014848">
    <property type="entry name" value="Rgp1"/>
</dbReference>
<organism evidence="2 3">
    <name type="scientific">Opisthorchis viverrini</name>
    <name type="common">Southeast Asian liver fluke</name>
    <dbReference type="NCBI Taxonomy" id="6198"/>
    <lineage>
        <taxon>Eukaryota</taxon>
        <taxon>Metazoa</taxon>
        <taxon>Spiralia</taxon>
        <taxon>Lophotrochozoa</taxon>
        <taxon>Platyhelminthes</taxon>
        <taxon>Trematoda</taxon>
        <taxon>Digenea</taxon>
        <taxon>Opisthorchiida</taxon>
        <taxon>Opisthorchiata</taxon>
        <taxon>Opisthorchiidae</taxon>
        <taxon>Opisthorchis</taxon>
    </lineage>
</organism>